<protein>
    <submittedName>
        <fullName evidence="1">Uncharacterized protein</fullName>
    </submittedName>
</protein>
<gene>
    <name evidence="1" type="ORF">DMB90_27710</name>
</gene>
<proteinExistence type="predicted"/>
<organism evidence="1">
    <name type="scientific">Raoultella planticola</name>
    <name type="common">Klebsiella planticola</name>
    <dbReference type="NCBI Taxonomy" id="575"/>
    <lineage>
        <taxon>Bacteria</taxon>
        <taxon>Pseudomonadati</taxon>
        <taxon>Pseudomonadota</taxon>
        <taxon>Gammaproteobacteria</taxon>
        <taxon>Enterobacterales</taxon>
        <taxon>Enterobacteriaceae</taxon>
        <taxon>Klebsiella/Raoultella group</taxon>
        <taxon>Raoultella</taxon>
    </lineage>
</organism>
<name>A0A5P6AAY0_RAOPL</name>
<dbReference type="AlphaFoldDB" id="A0A5P6AAY0"/>
<reference evidence="1" key="1">
    <citation type="submission" date="2018-05" db="EMBL/GenBank/DDBJ databases">
        <title>Bacterial isolates from healthy term breastfed infants carrying antibiotic resistance genes.</title>
        <authorList>
            <person name="Casaburi G."/>
        </authorList>
    </citation>
    <scope>NUCLEOTIDE SEQUENCE [LARGE SCALE GENOMIC DNA]</scope>
    <source>
        <strain evidence="1">7084_4</strain>
    </source>
</reference>
<sequence length="85" mass="9507">MAEPWHRVRRRGGNYGVVRQLLMSSGGLLVAGEAAQPSPFLSLVTYQAAHLVRSTAHFKEAFDGRSNESEGRFERGWVFNFKGII</sequence>
<evidence type="ECO:0000313" key="1">
    <source>
        <dbReference type="EMBL" id="QFG77110.1"/>
    </source>
</evidence>
<dbReference type="EMBL" id="CP029752">
    <property type="protein sequence ID" value="QFG77110.1"/>
    <property type="molecule type" value="Genomic_DNA"/>
</dbReference>
<accession>A0A5P6AAY0</accession>